<accession>A0A2H1W4Z7</accession>
<feature type="region of interest" description="Disordered" evidence="6">
    <location>
        <begin position="1"/>
        <end position="41"/>
    </location>
</feature>
<evidence type="ECO:0000259" key="7">
    <source>
        <dbReference type="PROSITE" id="PS51457"/>
    </source>
</evidence>
<dbReference type="PANTHER" id="PTHR35346:SF1">
    <property type="entry name" value="BEN DOMAIN-CONTAINING PROTEIN 6"/>
    <property type="match status" value="1"/>
</dbReference>
<gene>
    <name evidence="8" type="ORF">SFRICE_002174</name>
</gene>
<evidence type="ECO:0000256" key="2">
    <source>
        <dbReference type="ARBA" id="ARBA00022491"/>
    </source>
</evidence>
<keyword evidence="5" id="KW-0539">Nucleus</keyword>
<evidence type="ECO:0000313" key="8">
    <source>
        <dbReference type="EMBL" id="SOQ48093.1"/>
    </source>
</evidence>
<feature type="region of interest" description="Disordered" evidence="6">
    <location>
        <begin position="143"/>
        <end position="165"/>
    </location>
</feature>
<dbReference type="GO" id="GO:0045746">
    <property type="term" value="P:negative regulation of Notch signaling pathway"/>
    <property type="evidence" value="ECO:0007669"/>
    <property type="project" value="InterPro"/>
</dbReference>
<organism evidence="8">
    <name type="scientific">Spodoptera frugiperda</name>
    <name type="common">Fall armyworm</name>
    <dbReference type="NCBI Taxonomy" id="7108"/>
    <lineage>
        <taxon>Eukaryota</taxon>
        <taxon>Metazoa</taxon>
        <taxon>Ecdysozoa</taxon>
        <taxon>Arthropoda</taxon>
        <taxon>Hexapoda</taxon>
        <taxon>Insecta</taxon>
        <taxon>Pterygota</taxon>
        <taxon>Neoptera</taxon>
        <taxon>Endopterygota</taxon>
        <taxon>Lepidoptera</taxon>
        <taxon>Glossata</taxon>
        <taxon>Ditrysia</taxon>
        <taxon>Noctuoidea</taxon>
        <taxon>Noctuidae</taxon>
        <taxon>Amphipyrinae</taxon>
        <taxon>Spodoptera</taxon>
    </lineage>
</organism>
<dbReference type="PANTHER" id="PTHR35346">
    <property type="entry name" value="BEN DOMAIN-CONTAINING PROTEIN 6"/>
    <property type="match status" value="1"/>
</dbReference>
<comment type="subcellular location">
    <subcellularLocation>
        <location evidence="1">Nucleus</location>
    </subcellularLocation>
</comment>
<reference evidence="8" key="1">
    <citation type="submission" date="2016-07" db="EMBL/GenBank/DDBJ databases">
        <authorList>
            <person name="Bretaudeau A."/>
        </authorList>
    </citation>
    <scope>NUCLEOTIDE SEQUENCE</scope>
    <source>
        <strain evidence="8">Rice</strain>
        <tissue evidence="8">Whole body</tissue>
    </source>
</reference>
<evidence type="ECO:0000256" key="3">
    <source>
        <dbReference type="ARBA" id="ARBA00023015"/>
    </source>
</evidence>
<dbReference type="Gene3D" id="1.10.10.2590">
    <property type="entry name" value="BEN domain"/>
    <property type="match status" value="2"/>
</dbReference>
<evidence type="ECO:0000256" key="4">
    <source>
        <dbReference type="ARBA" id="ARBA00023163"/>
    </source>
</evidence>
<dbReference type="GO" id="GO:0045666">
    <property type="term" value="P:positive regulation of neuron differentiation"/>
    <property type="evidence" value="ECO:0007669"/>
    <property type="project" value="InterPro"/>
</dbReference>
<evidence type="ECO:0000256" key="6">
    <source>
        <dbReference type="SAM" id="MobiDB-lite"/>
    </source>
</evidence>
<dbReference type="Pfam" id="PF10523">
    <property type="entry name" value="BEN"/>
    <property type="match status" value="2"/>
</dbReference>
<name>A0A2H1W4Z7_SPOFR</name>
<proteinExistence type="predicted"/>
<feature type="compositionally biased region" description="Low complexity" evidence="6">
    <location>
        <begin position="265"/>
        <end position="295"/>
    </location>
</feature>
<dbReference type="PROSITE" id="PS51457">
    <property type="entry name" value="BEN"/>
    <property type="match status" value="1"/>
</dbReference>
<feature type="compositionally biased region" description="Basic and acidic residues" evidence="6">
    <location>
        <begin position="145"/>
        <end position="158"/>
    </location>
</feature>
<evidence type="ECO:0000256" key="1">
    <source>
        <dbReference type="ARBA" id="ARBA00004123"/>
    </source>
</evidence>
<dbReference type="GO" id="GO:0003677">
    <property type="term" value="F:DNA binding"/>
    <property type="evidence" value="ECO:0007669"/>
    <property type="project" value="InterPro"/>
</dbReference>
<feature type="compositionally biased region" description="Acidic residues" evidence="6">
    <location>
        <begin position="15"/>
        <end position="26"/>
    </location>
</feature>
<dbReference type="EMBL" id="ODYU01006335">
    <property type="protein sequence ID" value="SOQ48093.1"/>
    <property type="molecule type" value="Genomic_DNA"/>
</dbReference>
<feature type="region of interest" description="Disordered" evidence="6">
    <location>
        <begin position="246"/>
        <end position="309"/>
    </location>
</feature>
<dbReference type="GO" id="GO:0005634">
    <property type="term" value="C:nucleus"/>
    <property type="evidence" value="ECO:0007669"/>
    <property type="project" value="UniProtKB-SubCell"/>
</dbReference>
<dbReference type="GO" id="GO:0003714">
    <property type="term" value="F:transcription corepressor activity"/>
    <property type="evidence" value="ECO:0007669"/>
    <property type="project" value="InterPro"/>
</dbReference>
<dbReference type="AlphaFoldDB" id="A0A2H1W4Z7"/>
<feature type="compositionally biased region" description="Basic residues" evidence="6">
    <location>
        <begin position="300"/>
        <end position="309"/>
    </location>
</feature>
<dbReference type="InterPro" id="IPR018379">
    <property type="entry name" value="BEN_domain"/>
</dbReference>
<protein>
    <submittedName>
        <fullName evidence="8">SFRICE_002174</fullName>
    </submittedName>
</protein>
<keyword evidence="4" id="KW-0804">Transcription</keyword>
<dbReference type="InterPro" id="IPR037496">
    <property type="entry name" value="BEND6-like"/>
</dbReference>
<keyword evidence="3" id="KW-0805">Transcription regulation</keyword>
<evidence type="ECO:0000256" key="5">
    <source>
        <dbReference type="ARBA" id="ARBA00023242"/>
    </source>
</evidence>
<sequence>MSDIENQDVDRINEDNDSDSDPDPAADEAALNNEDDNTFQSEPEVELISIGYGTMVPKHAYENINWACYKIATRSLLRLTFPKQILATHCLSGRKSPAFPNKPAKMGLDPDIVRDVIVEVVRRCGAQENWIREFLITKMSSDENDLNRRPSDEGDGNRPHRPRSAAMRMWEMRWKRRLDKRTLATHCLTGRKSPSFPHNPAKKRFDPRVISDLTYEVQKRFTVTATWLRRIITSKCGNEARMLKIRQKKQKRAGNANPAPPPPAAAAEAAEAAEAADAADAVVAPPPAEAADAVAQEGNRRRRRVRQRE</sequence>
<keyword evidence="2" id="KW-0678">Repressor</keyword>
<feature type="domain" description="BEN" evidence="7">
    <location>
        <begin position="51"/>
        <end position="194"/>
    </location>
</feature>
<dbReference type="SMART" id="SM01025">
    <property type="entry name" value="BEN"/>
    <property type="match status" value="2"/>
</dbReference>